<evidence type="ECO:0008006" key="3">
    <source>
        <dbReference type="Google" id="ProtNLM"/>
    </source>
</evidence>
<name>A0A8H3YM27_VENIN</name>
<dbReference type="InterPro" id="IPR036866">
    <property type="entry name" value="RibonucZ/Hydroxyglut_hydro"/>
</dbReference>
<dbReference type="SUPFAM" id="SSF56281">
    <property type="entry name" value="Metallo-hydrolase/oxidoreductase"/>
    <property type="match status" value="1"/>
</dbReference>
<gene>
    <name evidence="1" type="ORF">BLS_009536</name>
</gene>
<proteinExistence type="predicted"/>
<sequence length="272" mass="30148">MTSKLIPSNPSEVMVIRQITKNITTLSLPFSRFGHFHIGGRGTLVKLSSGGVAVFSPVALTPEVKETVSKMGELRYIAALDIEHHIFLGAWNKEYPNALILGPEGLLEKRAKQKDEAVPINIIFTAKEKETTKVSAEFDADFEYEYVDAHVNKEIVFNYKPDRTLIEADLLFNLPATEQYSKTPVDTNKGFLTRLFAALQGTGGKALAQQRMIWYGTSAGDRRGFAKSMQVIRAWDFDRLVPCHGDVIETGAKGIFEKIMAWHLGKTGGTGV</sequence>
<evidence type="ECO:0000313" key="1">
    <source>
        <dbReference type="EMBL" id="KAE9963207.1"/>
    </source>
</evidence>
<dbReference type="PANTHER" id="PTHR33835:SF1">
    <property type="entry name" value="METALLO-BETA-LACTAMASE DOMAIN-CONTAINING PROTEIN"/>
    <property type="match status" value="1"/>
</dbReference>
<dbReference type="OrthoDB" id="421671at2759"/>
<dbReference type="EMBL" id="WNWQ01000880">
    <property type="protein sequence ID" value="KAE9963207.1"/>
    <property type="molecule type" value="Genomic_DNA"/>
</dbReference>
<dbReference type="Proteomes" id="UP000433883">
    <property type="component" value="Unassembled WGS sequence"/>
</dbReference>
<dbReference type="AlphaFoldDB" id="A0A8H3YM27"/>
<dbReference type="Pfam" id="PF14234">
    <property type="entry name" value="DUF4336"/>
    <property type="match status" value="1"/>
</dbReference>
<evidence type="ECO:0000313" key="2">
    <source>
        <dbReference type="Proteomes" id="UP000433883"/>
    </source>
</evidence>
<dbReference type="PANTHER" id="PTHR33835">
    <property type="entry name" value="YALI0C07656P"/>
    <property type="match status" value="1"/>
</dbReference>
<organism evidence="1 2">
    <name type="scientific">Venturia inaequalis</name>
    <name type="common">Apple scab fungus</name>
    <dbReference type="NCBI Taxonomy" id="5025"/>
    <lineage>
        <taxon>Eukaryota</taxon>
        <taxon>Fungi</taxon>
        <taxon>Dikarya</taxon>
        <taxon>Ascomycota</taxon>
        <taxon>Pezizomycotina</taxon>
        <taxon>Dothideomycetes</taxon>
        <taxon>Pleosporomycetidae</taxon>
        <taxon>Venturiales</taxon>
        <taxon>Venturiaceae</taxon>
        <taxon>Venturia</taxon>
    </lineage>
</organism>
<comment type="caution">
    <text evidence="1">The sequence shown here is derived from an EMBL/GenBank/DDBJ whole genome shotgun (WGS) entry which is preliminary data.</text>
</comment>
<dbReference type="InterPro" id="IPR025638">
    <property type="entry name" value="DUF4336"/>
</dbReference>
<reference evidence="1 2" key="1">
    <citation type="submission" date="2019-11" db="EMBL/GenBank/DDBJ databases">
        <title>Venturia inaequalis Genome Resource.</title>
        <authorList>
            <person name="Lichtner F.J."/>
        </authorList>
    </citation>
    <scope>NUCLEOTIDE SEQUENCE [LARGE SCALE GENOMIC DNA]</scope>
    <source>
        <strain evidence="1">Bline_iso_100314</strain>
    </source>
</reference>
<protein>
    <recommendedName>
        <fullName evidence="3">Nuclear protein Qri2/Nse4</fullName>
    </recommendedName>
</protein>
<accession>A0A8H3YM27</accession>